<dbReference type="PANTHER" id="PTHR15549">
    <property type="entry name" value="PAIRED IMMUNOGLOBULIN-LIKE TYPE 2 RECEPTOR"/>
    <property type="match status" value="1"/>
</dbReference>
<dbReference type="Proteomes" id="UP000073492">
    <property type="component" value="Unassembled WGS sequence"/>
</dbReference>
<dbReference type="GO" id="GO:0071944">
    <property type="term" value="C:cell periphery"/>
    <property type="evidence" value="ECO:0007669"/>
    <property type="project" value="UniProtKB-ARBA"/>
</dbReference>
<name>A0A139IE95_9PEZI</name>
<keyword evidence="4 6" id="KW-0472">Membrane</keyword>
<dbReference type="OrthoDB" id="5425848at2759"/>
<proteinExistence type="predicted"/>
<dbReference type="AlphaFoldDB" id="A0A139IE95"/>
<organism evidence="8 9">
    <name type="scientific">Pseudocercospora musae</name>
    <dbReference type="NCBI Taxonomy" id="113226"/>
    <lineage>
        <taxon>Eukaryota</taxon>
        <taxon>Fungi</taxon>
        <taxon>Dikarya</taxon>
        <taxon>Ascomycota</taxon>
        <taxon>Pezizomycotina</taxon>
        <taxon>Dothideomycetes</taxon>
        <taxon>Dothideomycetidae</taxon>
        <taxon>Mycosphaerellales</taxon>
        <taxon>Mycosphaerellaceae</taxon>
        <taxon>Pseudocercospora</taxon>
    </lineage>
</organism>
<evidence type="ECO:0000313" key="9">
    <source>
        <dbReference type="Proteomes" id="UP000073492"/>
    </source>
</evidence>
<dbReference type="STRING" id="113226.A0A139IE95"/>
<feature type="signal peptide" evidence="7">
    <location>
        <begin position="1"/>
        <end position="28"/>
    </location>
</feature>
<dbReference type="PANTHER" id="PTHR15549:SF26">
    <property type="entry name" value="AXIAL BUDDING PATTERN PROTEIN 2-RELATED"/>
    <property type="match status" value="1"/>
</dbReference>
<evidence type="ECO:0000256" key="5">
    <source>
        <dbReference type="SAM" id="MobiDB-lite"/>
    </source>
</evidence>
<dbReference type="InterPro" id="IPR051694">
    <property type="entry name" value="Immunoregulatory_rcpt-like"/>
</dbReference>
<evidence type="ECO:0000256" key="6">
    <source>
        <dbReference type="SAM" id="Phobius"/>
    </source>
</evidence>
<comment type="subcellular location">
    <subcellularLocation>
        <location evidence="1">Membrane</location>
        <topology evidence="1">Single-pass membrane protein</topology>
    </subcellularLocation>
</comment>
<evidence type="ECO:0000256" key="2">
    <source>
        <dbReference type="ARBA" id="ARBA00022692"/>
    </source>
</evidence>
<feature type="region of interest" description="Disordered" evidence="5">
    <location>
        <begin position="366"/>
        <end position="387"/>
    </location>
</feature>
<feature type="region of interest" description="Disordered" evidence="5">
    <location>
        <begin position="286"/>
        <end position="324"/>
    </location>
</feature>
<feature type="compositionally biased region" description="Basic and acidic residues" evidence="5">
    <location>
        <begin position="311"/>
        <end position="324"/>
    </location>
</feature>
<keyword evidence="7" id="KW-0732">Signal</keyword>
<evidence type="ECO:0000313" key="8">
    <source>
        <dbReference type="EMBL" id="KXT12989.1"/>
    </source>
</evidence>
<keyword evidence="3 6" id="KW-1133">Transmembrane helix</keyword>
<feature type="transmembrane region" description="Helical" evidence="6">
    <location>
        <begin position="236"/>
        <end position="260"/>
    </location>
</feature>
<evidence type="ECO:0000256" key="7">
    <source>
        <dbReference type="SAM" id="SignalP"/>
    </source>
</evidence>
<keyword evidence="9" id="KW-1185">Reference proteome</keyword>
<keyword evidence="2 6" id="KW-0812">Transmembrane</keyword>
<evidence type="ECO:0008006" key="10">
    <source>
        <dbReference type="Google" id="ProtNLM"/>
    </source>
</evidence>
<feature type="chain" id="PRO_5007807032" description="Mid2 domain-containing protein" evidence="7">
    <location>
        <begin position="29"/>
        <end position="387"/>
    </location>
</feature>
<dbReference type="GO" id="GO:0016020">
    <property type="term" value="C:membrane"/>
    <property type="evidence" value="ECO:0007669"/>
    <property type="project" value="UniProtKB-SubCell"/>
</dbReference>
<feature type="transmembrane region" description="Helical" evidence="6">
    <location>
        <begin position="325"/>
        <end position="342"/>
    </location>
</feature>
<protein>
    <recommendedName>
        <fullName evidence="10">Mid2 domain-containing protein</fullName>
    </recommendedName>
</protein>
<evidence type="ECO:0000256" key="1">
    <source>
        <dbReference type="ARBA" id="ARBA00004167"/>
    </source>
</evidence>
<sequence length="387" mass="40100">MPMRFSQVPRPLLHLLTAILLAPQSTLAFPDPIAAKLAGFSLNELFGRQACAGTTCGYYGQLCCGSGQACYTDAASTVSCTANGGTQATAAGGSGGYYSLYTTTYVQTDLVTVTSVMSTYIGGAAATGIACGQNQQSCGTICCASNQYCFSQEQSQCKEAAGGGSSGYPNGHTVVGGAGATAGAPVRPTSSAYQTITTTASPTTTVPFIAPVATGANVTVTGSEQDNGGGGLSGGAIAGIVIGVLAGLLLLGLLCFYCCLKGLLDGCLACFGLGGRRRRREVVEEERYSHHSHHGGAGGGRTWYGASRPPARVDRRDKKSHDGKNLLGVGAGLAALWAVLGLKRKRDNRRRNDEKYSEYSYASDYYTSASSASSDDRRTHGTRYSRR</sequence>
<accession>A0A139IE95</accession>
<dbReference type="EMBL" id="LFZO01000133">
    <property type="protein sequence ID" value="KXT12989.1"/>
    <property type="molecule type" value="Genomic_DNA"/>
</dbReference>
<comment type="caution">
    <text evidence="8">The sequence shown here is derived from an EMBL/GenBank/DDBJ whole genome shotgun (WGS) entry which is preliminary data.</text>
</comment>
<gene>
    <name evidence="8" type="ORF">AC579_3148</name>
</gene>
<dbReference type="EMBL" id="LFZO01000133">
    <property type="protein sequence ID" value="KXT12988.1"/>
    <property type="molecule type" value="Genomic_DNA"/>
</dbReference>
<evidence type="ECO:0000256" key="4">
    <source>
        <dbReference type="ARBA" id="ARBA00023136"/>
    </source>
</evidence>
<evidence type="ECO:0000256" key="3">
    <source>
        <dbReference type="ARBA" id="ARBA00022989"/>
    </source>
</evidence>
<reference evidence="8 9" key="1">
    <citation type="submission" date="2015-07" db="EMBL/GenBank/DDBJ databases">
        <title>Comparative genomics of the Sigatoka disease complex on banana suggests a link between parallel evolutionary changes in Pseudocercospora fijiensis and Pseudocercospora eumusae and increased virulence on the banana host.</title>
        <authorList>
            <person name="Chang T.-C."/>
            <person name="Salvucci A."/>
            <person name="Crous P.W."/>
            <person name="Stergiopoulos I."/>
        </authorList>
    </citation>
    <scope>NUCLEOTIDE SEQUENCE [LARGE SCALE GENOMIC DNA]</scope>
    <source>
        <strain evidence="8 9">CBS 116634</strain>
    </source>
</reference>